<evidence type="ECO:0000313" key="2">
    <source>
        <dbReference type="Proteomes" id="UP001529510"/>
    </source>
</evidence>
<evidence type="ECO:0000313" key="1">
    <source>
        <dbReference type="EMBL" id="KAL0183849.1"/>
    </source>
</evidence>
<protein>
    <submittedName>
        <fullName evidence="1">Uncharacterized protein</fullName>
    </submittedName>
</protein>
<gene>
    <name evidence="1" type="ORF">M9458_019545</name>
</gene>
<comment type="caution">
    <text evidence="1">The sequence shown here is derived from an EMBL/GenBank/DDBJ whole genome shotgun (WGS) entry which is preliminary data.</text>
</comment>
<feature type="non-terminal residue" evidence="1">
    <location>
        <position position="71"/>
    </location>
</feature>
<proteinExistence type="predicted"/>
<dbReference type="Proteomes" id="UP001529510">
    <property type="component" value="Unassembled WGS sequence"/>
</dbReference>
<organism evidence="1 2">
    <name type="scientific">Cirrhinus mrigala</name>
    <name type="common">Mrigala</name>
    <dbReference type="NCBI Taxonomy" id="683832"/>
    <lineage>
        <taxon>Eukaryota</taxon>
        <taxon>Metazoa</taxon>
        <taxon>Chordata</taxon>
        <taxon>Craniata</taxon>
        <taxon>Vertebrata</taxon>
        <taxon>Euteleostomi</taxon>
        <taxon>Actinopterygii</taxon>
        <taxon>Neopterygii</taxon>
        <taxon>Teleostei</taxon>
        <taxon>Ostariophysi</taxon>
        <taxon>Cypriniformes</taxon>
        <taxon>Cyprinidae</taxon>
        <taxon>Labeoninae</taxon>
        <taxon>Labeonini</taxon>
        <taxon>Cirrhinus</taxon>
    </lineage>
</organism>
<sequence>MELPKDGAGSPPPRWLPSQNLKLNCRAAKSIGLEVSSPPSPECSRLDVTPNRVSSQCLSSWRFMKSSPRRG</sequence>
<dbReference type="AlphaFoldDB" id="A0ABD0QCE9"/>
<reference evidence="1 2" key="1">
    <citation type="submission" date="2024-05" db="EMBL/GenBank/DDBJ databases">
        <title>Genome sequencing and assembly of Indian major carp, Cirrhinus mrigala (Hamilton, 1822).</title>
        <authorList>
            <person name="Mohindra V."/>
            <person name="Chowdhury L.M."/>
            <person name="Lal K."/>
            <person name="Jena J.K."/>
        </authorList>
    </citation>
    <scope>NUCLEOTIDE SEQUENCE [LARGE SCALE GENOMIC DNA]</scope>
    <source>
        <strain evidence="1">CM1030</strain>
        <tissue evidence="1">Blood</tissue>
    </source>
</reference>
<dbReference type="EMBL" id="JAMKFB020000009">
    <property type="protein sequence ID" value="KAL0183849.1"/>
    <property type="molecule type" value="Genomic_DNA"/>
</dbReference>
<keyword evidence="2" id="KW-1185">Reference proteome</keyword>
<name>A0ABD0QCE9_CIRMR</name>
<accession>A0ABD0QCE9</accession>